<gene>
    <name evidence="1" type="ORF">FOBECEAA_00070</name>
</gene>
<protein>
    <submittedName>
        <fullName evidence="1">Uncharacterized protein</fullName>
    </submittedName>
</protein>
<accession>A0A2S1JB81</accession>
<dbReference type="EMBL" id="MG825383">
    <property type="protein sequence ID" value="AWF75631.1"/>
    <property type="molecule type" value="Genomic_DNA"/>
</dbReference>
<keyword evidence="1" id="KW-0614">Plasmid</keyword>
<reference evidence="1" key="1">
    <citation type="submission" date="2018-01" db="EMBL/GenBank/DDBJ databases">
        <title>Prevalence of blaNDM and mcr-1 in Escherichia coli from food in China.</title>
        <authorList>
            <person name="Liu X."/>
            <person name="Li R."/>
            <person name="Chen S."/>
        </authorList>
    </citation>
    <scope>NUCLEOTIDE SEQUENCE</scope>
    <source>
        <strain evidence="1">1079</strain>
        <plasmid evidence="1">p1079-IncFIB-N</plasmid>
    </source>
</reference>
<name>A0A2S1JB81_ECOLX</name>
<geneLocation type="plasmid" evidence="1">
    <name>p1079-IncFIB-N</name>
</geneLocation>
<proteinExistence type="predicted"/>
<evidence type="ECO:0000313" key="1">
    <source>
        <dbReference type="EMBL" id="AWF75631.1"/>
    </source>
</evidence>
<dbReference type="AlphaFoldDB" id="A0A2S1JB81"/>
<sequence>MNICSNKLCFLTADVTLNLTSCALRHFRFMLIRHLSKTGAGIGTPDNVKGDTDAKSVFFCVMPSHGHT</sequence>
<organism evidence="1">
    <name type="scientific">Escherichia coli</name>
    <dbReference type="NCBI Taxonomy" id="562"/>
    <lineage>
        <taxon>Bacteria</taxon>
        <taxon>Pseudomonadati</taxon>
        <taxon>Pseudomonadota</taxon>
        <taxon>Gammaproteobacteria</taxon>
        <taxon>Enterobacterales</taxon>
        <taxon>Enterobacteriaceae</taxon>
        <taxon>Escherichia</taxon>
    </lineage>
</organism>